<dbReference type="EMBL" id="KV454412">
    <property type="protein sequence ID" value="ODQ64367.1"/>
    <property type="molecule type" value="Genomic_DNA"/>
</dbReference>
<gene>
    <name evidence="2" type="ORF">NADFUDRAFT_43369</name>
</gene>
<organism evidence="2 3">
    <name type="scientific">Nadsonia fulvescens var. elongata DSM 6958</name>
    <dbReference type="NCBI Taxonomy" id="857566"/>
    <lineage>
        <taxon>Eukaryota</taxon>
        <taxon>Fungi</taxon>
        <taxon>Dikarya</taxon>
        <taxon>Ascomycota</taxon>
        <taxon>Saccharomycotina</taxon>
        <taxon>Dipodascomycetes</taxon>
        <taxon>Dipodascales</taxon>
        <taxon>Dipodascales incertae sedis</taxon>
        <taxon>Nadsonia</taxon>
    </lineage>
</organism>
<protein>
    <submittedName>
        <fullName evidence="2">Uncharacterized protein</fullName>
    </submittedName>
</protein>
<dbReference type="AlphaFoldDB" id="A0A1E3PHM8"/>
<feature type="region of interest" description="Disordered" evidence="1">
    <location>
        <begin position="274"/>
        <end position="294"/>
    </location>
</feature>
<dbReference type="Proteomes" id="UP000095009">
    <property type="component" value="Unassembled WGS sequence"/>
</dbReference>
<accession>A0A1E3PHM8</accession>
<name>A0A1E3PHM8_9ASCO</name>
<evidence type="ECO:0000313" key="3">
    <source>
        <dbReference type="Proteomes" id="UP000095009"/>
    </source>
</evidence>
<keyword evidence="3" id="KW-1185">Reference proteome</keyword>
<evidence type="ECO:0000313" key="2">
    <source>
        <dbReference type="EMBL" id="ODQ64367.1"/>
    </source>
</evidence>
<sequence length="320" mass="37178">MSFTDAIRRSCNRSTTKGQLATRAPENNNIISSKVDTLDVIRHENQVHFGHGFYYKRQKRSVAIPSKCHKKNCILNHNGFETTKAVTTETAKEFIHDKTDTNRPAKKPALEVEIEMQTFIVDEENSFEWEDCDSDSSNTYTFEEDATESLFQGGSDIGISNSINRQEVERLSNDTPDFNNVSIPMNNDTISNKTPSLFLNNDAEAEFQSIMDEIWDTMSPIMEEAQRLKKTRAAMQNTIDNNLKAKYIAKKQTLIHKEYEDKLRYFANRERRRQLEEANDKKNSRKSESKLPSSSKMERFRNYCHMLIEMFYNLVHVRSL</sequence>
<evidence type="ECO:0000256" key="1">
    <source>
        <dbReference type="SAM" id="MobiDB-lite"/>
    </source>
</evidence>
<reference evidence="2 3" key="1">
    <citation type="journal article" date="2016" name="Proc. Natl. Acad. Sci. U.S.A.">
        <title>Comparative genomics of biotechnologically important yeasts.</title>
        <authorList>
            <person name="Riley R."/>
            <person name="Haridas S."/>
            <person name="Wolfe K.H."/>
            <person name="Lopes M.R."/>
            <person name="Hittinger C.T."/>
            <person name="Goeker M."/>
            <person name="Salamov A.A."/>
            <person name="Wisecaver J.H."/>
            <person name="Long T.M."/>
            <person name="Calvey C.H."/>
            <person name="Aerts A.L."/>
            <person name="Barry K.W."/>
            <person name="Choi C."/>
            <person name="Clum A."/>
            <person name="Coughlan A.Y."/>
            <person name="Deshpande S."/>
            <person name="Douglass A.P."/>
            <person name="Hanson S.J."/>
            <person name="Klenk H.-P."/>
            <person name="LaButti K.M."/>
            <person name="Lapidus A."/>
            <person name="Lindquist E.A."/>
            <person name="Lipzen A.M."/>
            <person name="Meier-Kolthoff J.P."/>
            <person name="Ohm R.A."/>
            <person name="Otillar R.P."/>
            <person name="Pangilinan J.L."/>
            <person name="Peng Y."/>
            <person name="Rokas A."/>
            <person name="Rosa C.A."/>
            <person name="Scheuner C."/>
            <person name="Sibirny A.A."/>
            <person name="Slot J.C."/>
            <person name="Stielow J.B."/>
            <person name="Sun H."/>
            <person name="Kurtzman C.P."/>
            <person name="Blackwell M."/>
            <person name="Grigoriev I.V."/>
            <person name="Jeffries T.W."/>
        </authorList>
    </citation>
    <scope>NUCLEOTIDE SEQUENCE [LARGE SCALE GENOMIC DNA]</scope>
    <source>
        <strain evidence="2 3">DSM 6958</strain>
    </source>
</reference>
<proteinExistence type="predicted"/>
<feature type="compositionally biased region" description="Basic and acidic residues" evidence="1">
    <location>
        <begin position="274"/>
        <end position="289"/>
    </location>
</feature>